<accession>A0A9X1MIK1</accession>
<evidence type="ECO:0000313" key="3">
    <source>
        <dbReference type="Proteomes" id="UP001139103"/>
    </source>
</evidence>
<organism evidence="2 3">
    <name type="scientific">Blastopirellula sediminis</name>
    <dbReference type="NCBI Taxonomy" id="2894196"/>
    <lineage>
        <taxon>Bacteria</taxon>
        <taxon>Pseudomonadati</taxon>
        <taxon>Planctomycetota</taxon>
        <taxon>Planctomycetia</taxon>
        <taxon>Pirellulales</taxon>
        <taxon>Pirellulaceae</taxon>
        <taxon>Blastopirellula</taxon>
    </lineage>
</organism>
<dbReference type="Proteomes" id="UP001139103">
    <property type="component" value="Unassembled WGS sequence"/>
</dbReference>
<keyword evidence="3" id="KW-1185">Reference proteome</keyword>
<keyword evidence="1" id="KW-0812">Transmembrane</keyword>
<keyword evidence="1" id="KW-0472">Membrane</keyword>
<keyword evidence="1" id="KW-1133">Transmembrane helix</keyword>
<gene>
    <name evidence="2" type="ORF">LOC68_00160</name>
</gene>
<feature type="transmembrane region" description="Helical" evidence="1">
    <location>
        <begin position="83"/>
        <end position="102"/>
    </location>
</feature>
<comment type="caution">
    <text evidence="2">The sequence shown here is derived from an EMBL/GenBank/DDBJ whole genome shotgun (WGS) entry which is preliminary data.</text>
</comment>
<name>A0A9X1MIK1_9BACT</name>
<evidence type="ECO:0000256" key="1">
    <source>
        <dbReference type="SAM" id="Phobius"/>
    </source>
</evidence>
<sequence>MKTIFRFLAGVFLGLLLLFALLIAVETFSAVVHPFPEGFQGTEEEICAHVARYPAWVLAAVVPMWAATALVSVRVAGAIGGRFSALTVGLLLNAALVCNLAMLPYPLWFKGASLLAILFATAAAVWITMGSSQTSTVKNHRQVAEKQD</sequence>
<reference evidence="2" key="1">
    <citation type="submission" date="2021-11" db="EMBL/GenBank/DDBJ databases">
        <title>Genome sequence.</title>
        <authorList>
            <person name="Sun Q."/>
        </authorList>
    </citation>
    <scope>NUCLEOTIDE SEQUENCE</scope>
    <source>
        <strain evidence="2">JC732</strain>
    </source>
</reference>
<dbReference type="AlphaFoldDB" id="A0A9X1MIK1"/>
<feature type="transmembrane region" description="Helical" evidence="1">
    <location>
        <begin position="53"/>
        <end position="71"/>
    </location>
</feature>
<dbReference type="RefSeq" id="WP_230214192.1">
    <property type="nucleotide sequence ID" value="NZ_JAJKFT010000001.1"/>
</dbReference>
<feature type="transmembrane region" description="Helical" evidence="1">
    <location>
        <begin position="108"/>
        <end position="129"/>
    </location>
</feature>
<dbReference type="EMBL" id="JAJKFT010000001">
    <property type="protein sequence ID" value="MCC9626805.1"/>
    <property type="molecule type" value="Genomic_DNA"/>
</dbReference>
<proteinExistence type="predicted"/>
<evidence type="ECO:0000313" key="2">
    <source>
        <dbReference type="EMBL" id="MCC9626805.1"/>
    </source>
</evidence>
<protein>
    <submittedName>
        <fullName evidence="2">Uncharacterized protein</fullName>
    </submittedName>
</protein>